<dbReference type="EMBL" id="RCTF01000006">
    <property type="protein sequence ID" value="RLP79165.1"/>
    <property type="molecule type" value="Genomic_DNA"/>
</dbReference>
<protein>
    <submittedName>
        <fullName evidence="7">Lipid A biosynthesis lauroyl acyltransferase</fullName>
    </submittedName>
</protein>
<evidence type="ECO:0000256" key="2">
    <source>
        <dbReference type="ARBA" id="ARBA00022475"/>
    </source>
</evidence>
<name>A0A3L7AGT6_9HYPH</name>
<evidence type="ECO:0000256" key="1">
    <source>
        <dbReference type="ARBA" id="ARBA00004533"/>
    </source>
</evidence>
<evidence type="ECO:0000256" key="4">
    <source>
        <dbReference type="ARBA" id="ARBA00022679"/>
    </source>
</evidence>
<keyword evidence="2" id="KW-1003">Cell membrane</keyword>
<keyword evidence="6 7" id="KW-0012">Acyltransferase</keyword>
<dbReference type="OrthoDB" id="9801955at2"/>
<dbReference type="InterPro" id="IPR004960">
    <property type="entry name" value="LipA_acyltrans"/>
</dbReference>
<evidence type="ECO:0000256" key="3">
    <source>
        <dbReference type="ARBA" id="ARBA00022519"/>
    </source>
</evidence>
<proteinExistence type="predicted"/>
<keyword evidence="3" id="KW-0997">Cell inner membrane</keyword>
<dbReference type="CDD" id="cd07984">
    <property type="entry name" value="LPLAT_LABLAT-like"/>
    <property type="match status" value="1"/>
</dbReference>
<comment type="subcellular location">
    <subcellularLocation>
        <location evidence="1">Cell inner membrane</location>
    </subcellularLocation>
</comment>
<comment type="caution">
    <text evidence="7">The sequence shown here is derived from an EMBL/GenBank/DDBJ whole genome shotgun (WGS) entry which is preliminary data.</text>
</comment>
<accession>A0A3L7AGT6</accession>
<keyword evidence="8" id="KW-1185">Reference proteome</keyword>
<keyword evidence="4 7" id="KW-0808">Transferase</keyword>
<organism evidence="7 8">
    <name type="scientific">Xanthobacter tagetidis</name>
    <dbReference type="NCBI Taxonomy" id="60216"/>
    <lineage>
        <taxon>Bacteria</taxon>
        <taxon>Pseudomonadati</taxon>
        <taxon>Pseudomonadota</taxon>
        <taxon>Alphaproteobacteria</taxon>
        <taxon>Hyphomicrobiales</taxon>
        <taxon>Xanthobacteraceae</taxon>
        <taxon>Xanthobacter</taxon>
    </lineage>
</organism>
<evidence type="ECO:0000256" key="6">
    <source>
        <dbReference type="ARBA" id="ARBA00023315"/>
    </source>
</evidence>
<sequence>MAPVTGAILGGYVRGSLWWLRLWPLEVSSAGMAFWARLFGPMWPLTKVARANLKAAFPEKSPREIEKLVREVWANLGRLCAEFAHLDHIWDYDPGNPGKRGRIEIGKADFSHQLRDGRTALFFSAHTGNWEMCAIAGAEMNILDAVIYREPNNKKAAQLIEEMRKGTMPDLIRTDRDAARELIRRLGQGQHIGMLVDQYWTGGPKVKFFGRPTATNPTLAKLARHFDCPVYGWRVVRLPKGRFRVEFTEEVVMPRDAEGKIDVEGAMQAINDVIEGWVREHPAQWLWLHRRWR</sequence>
<evidence type="ECO:0000256" key="5">
    <source>
        <dbReference type="ARBA" id="ARBA00023136"/>
    </source>
</evidence>
<reference evidence="7 8" key="1">
    <citation type="submission" date="2018-10" db="EMBL/GenBank/DDBJ databases">
        <title>Xanthobacter tagetidis genome sequencing and assembly.</title>
        <authorList>
            <person name="Maclea K.S."/>
            <person name="Goen A.E."/>
            <person name="Fatima S.A."/>
        </authorList>
    </citation>
    <scope>NUCLEOTIDE SEQUENCE [LARGE SCALE GENOMIC DNA]</scope>
    <source>
        <strain evidence="7 8">ATCC 700314</strain>
    </source>
</reference>
<keyword evidence="5" id="KW-0472">Membrane</keyword>
<dbReference type="GO" id="GO:0016746">
    <property type="term" value="F:acyltransferase activity"/>
    <property type="evidence" value="ECO:0007669"/>
    <property type="project" value="UniProtKB-KW"/>
</dbReference>
<gene>
    <name evidence="7" type="ORF">D9R14_09515</name>
</gene>
<dbReference type="PANTHER" id="PTHR30606:SF9">
    <property type="entry name" value="LIPID A BIOSYNTHESIS LAUROYLTRANSFERASE"/>
    <property type="match status" value="1"/>
</dbReference>
<dbReference type="Pfam" id="PF03279">
    <property type="entry name" value="Lip_A_acyltrans"/>
    <property type="match status" value="1"/>
</dbReference>
<evidence type="ECO:0000313" key="7">
    <source>
        <dbReference type="EMBL" id="RLP79165.1"/>
    </source>
</evidence>
<dbReference type="PANTHER" id="PTHR30606">
    <property type="entry name" value="LIPID A BIOSYNTHESIS LAUROYL ACYLTRANSFERASE"/>
    <property type="match status" value="1"/>
</dbReference>
<dbReference type="AlphaFoldDB" id="A0A3L7AGT6"/>
<dbReference type="NCBIfam" id="NF005120">
    <property type="entry name" value="PRK06553.1"/>
    <property type="match status" value="1"/>
</dbReference>
<dbReference type="GO" id="GO:0005886">
    <property type="term" value="C:plasma membrane"/>
    <property type="evidence" value="ECO:0007669"/>
    <property type="project" value="UniProtKB-SubCell"/>
</dbReference>
<evidence type="ECO:0000313" key="8">
    <source>
        <dbReference type="Proteomes" id="UP000269692"/>
    </source>
</evidence>
<dbReference type="GO" id="GO:0009247">
    <property type="term" value="P:glycolipid biosynthetic process"/>
    <property type="evidence" value="ECO:0007669"/>
    <property type="project" value="UniProtKB-ARBA"/>
</dbReference>
<dbReference type="Proteomes" id="UP000269692">
    <property type="component" value="Unassembled WGS sequence"/>
</dbReference>